<evidence type="ECO:0000313" key="3">
    <source>
        <dbReference type="Proteomes" id="UP001179952"/>
    </source>
</evidence>
<protein>
    <submittedName>
        <fullName evidence="2">Uncharacterized protein</fullName>
    </submittedName>
</protein>
<feature type="transmembrane region" description="Helical" evidence="1">
    <location>
        <begin position="27"/>
        <end position="47"/>
    </location>
</feature>
<dbReference type="PANTHER" id="PTHR46610">
    <property type="entry name" value="OS05G0181300 PROTEIN"/>
    <property type="match status" value="1"/>
</dbReference>
<dbReference type="EMBL" id="JAUJYN010000001">
    <property type="protein sequence ID" value="KAK1280367.1"/>
    <property type="molecule type" value="Genomic_DNA"/>
</dbReference>
<keyword evidence="1" id="KW-1133">Transmembrane helix</keyword>
<dbReference type="AlphaFoldDB" id="A0AAV9BVI6"/>
<keyword evidence="1" id="KW-0472">Membrane</keyword>
<keyword evidence="1" id="KW-0812">Transmembrane</keyword>
<dbReference type="Proteomes" id="UP001179952">
    <property type="component" value="Unassembled WGS sequence"/>
</dbReference>
<accession>A0AAV9BVI6</accession>
<evidence type="ECO:0000256" key="1">
    <source>
        <dbReference type="SAM" id="Phobius"/>
    </source>
</evidence>
<feature type="transmembrane region" description="Helical" evidence="1">
    <location>
        <begin position="118"/>
        <end position="138"/>
    </location>
</feature>
<feature type="transmembrane region" description="Helical" evidence="1">
    <location>
        <begin position="53"/>
        <end position="75"/>
    </location>
</feature>
<comment type="caution">
    <text evidence="2">The sequence shown here is derived from an EMBL/GenBank/DDBJ whole genome shotgun (WGS) entry which is preliminary data.</text>
</comment>
<dbReference type="PANTHER" id="PTHR46610:SF20">
    <property type="entry name" value="OS05G0181300 PROTEIN"/>
    <property type="match status" value="1"/>
</dbReference>
<sequence>MDTKSLPTANLVPAASLATTRTSPFKLSCTLLICFFFLFINSAHAIYRSRDDICAIAFIVVANAALVLLFLCIHGHEKAPEGSEQQMRYRTAIWLLGASLNAGFAYKASTVMPLALGAILWSLAGISTLGSFYLFFVLPSKGKGDSDVGPKEPLLVFNV</sequence>
<evidence type="ECO:0000313" key="2">
    <source>
        <dbReference type="EMBL" id="KAK1280367.1"/>
    </source>
</evidence>
<dbReference type="Pfam" id="PF20100">
    <property type="entry name" value="DUF6490"/>
    <property type="match status" value="1"/>
</dbReference>
<proteinExistence type="predicted"/>
<gene>
    <name evidence="2" type="ORF">QJS04_geneDACA003092</name>
</gene>
<reference evidence="2" key="2">
    <citation type="submission" date="2023-06" db="EMBL/GenBank/DDBJ databases">
        <authorList>
            <person name="Ma L."/>
            <person name="Liu K.-W."/>
            <person name="Li Z."/>
            <person name="Hsiao Y.-Y."/>
            <person name="Qi Y."/>
            <person name="Fu T."/>
            <person name="Tang G."/>
            <person name="Zhang D."/>
            <person name="Sun W.-H."/>
            <person name="Liu D.-K."/>
            <person name="Li Y."/>
            <person name="Chen G.-Z."/>
            <person name="Liu X.-D."/>
            <person name="Liao X.-Y."/>
            <person name="Jiang Y.-T."/>
            <person name="Yu X."/>
            <person name="Hao Y."/>
            <person name="Huang J."/>
            <person name="Zhao X.-W."/>
            <person name="Ke S."/>
            <person name="Chen Y.-Y."/>
            <person name="Wu W.-L."/>
            <person name="Hsu J.-L."/>
            <person name="Lin Y.-F."/>
            <person name="Huang M.-D."/>
            <person name="Li C.-Y."/>
            <person name="Huang L."/>
            <person name="Wang Z.-W."/>
            <person name="Zhao X."/>
            <person name="Zhong W.-Y."/>
            <person name="Peng D.-H."/>
            <person name="Ahmad S."/>
            <person name="Lan S."/>
            <person name="Zhang J.-S."/>
            <person name="Tsai W.-C."/>
            <person name="Van De Peer Y."/>
            <person name="Liu Z.-J."/>
        </authorList>
    </citation>
    <scope>NUCLEOTIDE SEQUENCE</scope>
    <source>
        <strain evidence="2">SCP</strain>
        <tissue evidence="2">Leaves</tissue>
    </source>
</reference>
<organism evidence="2 3">
    <name type="scientific">Acorus gramineus</name>
    <name type="common">Dwarf sweet flag</name>
    <dbReference type="NCBI Taxonomy" id="55184"/>
    <lineage>
        <taxon>Eukaryota</taxon>
        <taxon>Viridiplantae</taxon>
        <taxon>Streptophyta</taxon>
        <taxon>Embryophyta</taxon>
        <taxon>Tracheophyta</taxon>
        <taxon>Spermatophyta</taxon>
        <taxon>Magnoliopsida</taxon>
        <taxon>Liliopsida</taxon>
        <taxon>Acoraceae</taxon>
        <taxon>Acorus</taxon>
    </lineage>
</organism>
<reference evidence="2" key="1">
    <citation type="journal article" date="2023" name="Nat. Commun.">
        <title>Diploid and tetraploid genomes of Acorus and the evolution of monocots.</title>
        <authorList>
            <person name="Ma L."/>
            <person name="Liu K.W."/>
            <person name="Li Z."/>
            <person name="Hsiao Y.Y."/>
            <person name="Qi Y."/>
            <person name="Fu T."/>
            <person name="Tang G.D."/>
            <person name="Zhang D."/>
            <person name="Sun W.H."/>
            <person name="Liu D.K."/>
            <person name="Li Y."/>
            <person name="Chen G.Z."/>
            <person name="Liu X.D."/>
            <person name="Liao X.Y."/>
            <person name="Jiang Y.T."/>
            <person name="Yu X."/>
            <person name="Hao Y."/>
            <person name="Huang J."/>
            <person name="Zhao X.W."/>
            <person name="Ke S."/>
            <person name="Chen Y.Y."/>
            <person name="Wu W.L."/>
            <person name="Hsu J.L."/>
            <person name="Lin Y.F."/>
            <person name="Huang M.D."/>
            <person name="Li C.Y."/>
            <person name="Huang L."/>
            <person name="Wang Z.W."/>
            <person name="Zhao X."/>
            <person name="Zhong W.Y."/>
            <person name="Peng D.H."/>
            <person name="Ahmad S."/>
            <person name="Lan S."/>
            <person name="Zhang J.S."/>
            <person name="Tsai W.C."/>
            <person name="Van de Peer Y."/>
            <person name="Liu Z.J."/>
        </authorList>
    </citation>
    <scope>NUCLEOTIDE SEQUENCE</scope>
    <source>
        <strain evidence="2">SCP</strain>
    </source>
</reference>
<name>A0AAV9BVI6_ACOGR</name>
<dbReference type="InterPro" id="IPR045501">
    <property type="entry name" value="DUF6490"/>
</dbReference>
<keyword evidence="3" id="KW-1185">Reference proteome</keyword>
<feature type="transmembrane region" description="Helical" evidence="1">
    <location>
        <begin position="87"/>
        <end position="106"/>
    </location>
</feature>